<dbReference type="RefSeq" id="WP_231993003.1">
    <property type="nucleotide sequence ID" value="NZ_CP073655.1"/>
</dbReference>
<dbReference type="InterPro" id="IPR051324">
    <property type="entry name" value="Stress/Tellurium_Resist"/>
</dbReference>
<dbReference type="SMART" id="SM00507">
    <property type="entry name" value="HNHc"/>
    <property type="match status" value="1"/>
</dbReference>
<evidence type="ECO:0000256" key="1">
    <source>
        <dbReference type="ARBA" id="ARBA00008775"/>
    </source>
</evidence>
<protein>
    <submittedName>
        <fullName evidence="3">Tellurium resistance protein TerE</fullName>
    </submittedName>
</protein>
<comment type="similarity">
    <text evidence="1">Belongs to the CAPAB/TerDEXZ family.</text>
</comment>
<dbReference type="InterPro" id="IPR003615">
    <property type="entry name" value="HNH_nuc"/>
</dbReference>
<accession>A0ABC8B2M7</accession>
<evidence type="ECO:0000259" key="2">
    <source>
        <dbReference type="SMART" id="SM00507"/>
    </source>
</evidence>
<gene>
    <name evidence="3" type="ORF">NS506_06382</name>
</gene>
<name>A0ABC8B2M7_9NOCA</name>
<dbReference type="Gene3D" id="2.60.60.30">
    <property type="entry name" value="sav2460 like domains"/>
    <property type="match status" value="1"/>
</dbReference>
<evidence type="ECO:0000313" key="3">
    <source>
        <dbReference type="EMBL" id="APB00418.1"/>
    </source>
</evidence>
<organism evidence="3 4">
    <name type="scientific">Nocardia seriolae</name>
    <dbReference type="NCBI Taxonomy" id="37332"/>
    <lineage>
        <taxon>Bacteria</taxon>
        <taxon>Bacillati</taxon>
        <taxon>Actinomycetota</taxon>
        <taxon>Actinomycetes</taxon>
        <taxon>Mycobacteriales</taxon>
        <taxon>Nocardiaceae</taxon>
        <taxon>Nocardia</taxon>
    </lineage>
</organism>
<dbReference type="AlphaFoldDB" id="A0ABC8B2M7"/>
<evidence type="ECO:0000313" key="4">
    <source>
        <dbReference type="Proteomes" id="UP000180166"/>
    </source>
</evidence>
<dbReference type="CDD" id="cd00085">
    <property type="entry name" value="HNHc"/>
    <property type="match status" value="1"/>
</dbReference>
<dbReference type="Pfam" id="PF02342">
    <property type="entry name" value="TerD"/>
    <property type="match status" value="1"/>
</dbReference>
<reference evidence="3 4" key="1">
    <citation type="submission" date="2016-10" db="EMBL/GenBank/DDBJ databases">
        <title>Genome sequence of Nocardia seriolae strain EM150506, isolated from Anguila japonica.</title>
        <authorList>
            <person name="Han H.-J."/>
        </authorList>
    </citation>
    <scope>NUCLEOTIDE SEQUENCE [LARGE SCALE GENOMIC DNA]</scope>
    <source>
        <strain evidence="3 4">EM150506</strain>
    </source>
</reference>
<dbReference type="Gene3D" id="1.10.30.50">
    <property type="match status" value="1"/>
</dbReference>
<dbReference type="KEGG" id="nsr:NS506_06382"/>
<dbReference type="InterPro" id="IPR003325">
    <property type="entry name" value="TerD"/>
</dbReference>
<proteinExistence type="inferred from homology"/>
<dbReference type="EMBL" id="CP017839">
    <property type="protein sequence ID" value="APB00418.1"/>
    <property type="molecule type" value="Genomic_DNA"/>
</dbReference>
<dbReference type="Pfam" id="PF01844">
    <property type="entry name" value="HNH"/>
    <property type="match status" value="1"/>
</dbReference>
<dbReference type="InterPro" id="IPR002711">
    <property type="entry name" value="HNH"/>
</dbReference>
<dbReference type="PANTHER" id="PTHR32097">
    <property type="entry name" value="CAMP-BINDING PROTEIN 1-RELATED"/>
    <property type="match status" value="1"/>
</dbReference>
<feature type="domain" description="HNH nuclease" evidence="2">
    <location>
        <begin position="470"/>
        <end position="520"/>
    </location>
</feature>
<sequence>MAASAVSLEVEWDGDLEVDPHALLLAPTGKIRSDDDFVFFNAPRHPSGAVVLEQVAPGRAGLAVNLNAIDPGVDRIVITGSVSAGSFQDVPALTLSVRGSSGRLFGYRVSSREAVQAMVFGEFYRRADTWKFRAVGQGWSSGLRGLAEEFGVSVDDEPVTSPPDRAPGVAAGWYEAPEDPTHLQWWNGTAWTEDRRKQYPQHDPAICGRCGRPRSVPRFGAPTPCRWCERDVAAALENWRGQVWQVLSATGPHGPRWDDLWIMLRYHMIGESTGRAVLPPLAMAHLERTVTFAFADNEIEQQELDDFEATVAALHAAADLSAMGSLIEQLRQRMLRGRALTQVRTGELPRIDRPDLHLESGELLHVDVGAVQIRHLASGPKYNDGRLIGSSKKLRFIGVGAGTELAWSKIGSIRPEYDTVVIQATTARGGGTYRVPDPEYVAAVLEGAVRIANRQILAPGDRDSRAIPNHVKNQVWQRDAGKCVECGAQEYLEFDHVIPWSRGGASSVDNLQILCRRCNLAKGARI</sequence>
<dbReference type="CDD" id="cd06974">
    <property type="entry name" value="TerD_like"/>
    <property type="match status" value="1"/>
</dbReference>
<dbReference type="Proteomes" id="UP000180166">
    <property type="component" value="Chromosome"/>
</dbReference>
<dbReference type="PANTHER" id="PTHR32097:SF4">
    <property type="entry name" value="GENERAL STRESS PROTEIN 16U"/>
    <property type="match status" value="1"/>
</dbReference>